<keyword evidence="3" id="KW-1185">Reference proteome</keyword>
<dbReference type="OrthoDB" id="191037at2759"/>
<reference evidence="3" key="1">
    <citation type="journal article" date="2013" name="Genome Announc.">
        <title>Draft genome sequence of the ascomycete Phaeoacremonium aleophilum strain UCR-PA7, a causal agent of the esca disease complex in grapevines.</title>
        <authorList>
            <person name="Blanco-Ulate B."/>
            <person name="Rolshausen P."/>
            <person name="Cantu D."/>
        </authorList>
    </citation>
    <scope>NUCLEOTIDE SEQUENCE [LARGE SCALE GENOMIC DNA]</scope>
    <source>
        <strain evidence="3">UCR-PA7</strain>
    </source>
</reference>
<dbReference type="HOGENOM" id="CLU_007526_0_1_1"/>
<evidence type="ECO:0000313" key="2">
    <source>
        <dbReference type="EMBL" id="EON98410.1"/>
    </source>
</evidence>
<dbReference type="GO" id="GO:0016740">
    <property type="term" value="F:transferase activity"/>
    <property type="evidence" value="ECO:0007669"/>
    <property type="project" value="UniProtKB-KW"/>
</dbReference>
<dbReference type="CDD" id="cd05154">
    <property type="entry name" value="ACAD10_11_N-like"/>
    <property type="match status" value="1"/>
</dbReference>
<evidence type="ECO:0000313" key="3">
    <source>
        <dbReference type="Proteomes" id="UP000014074"/>
    </source>
</evidence>
<dbReference type="eggNOG" id="ENOG502SHYB">
    <property type="taxonomic scope" value="Eukaryota"/>
</dbReference>
<dbReference type="EMBL" id="KB933218">
    <property type="protein sequence ID" value="EON98410.1"/>
    <property type="molecule type" value="Genomic_DNA"/>
</dbReference>
<evidence type="ECO:0000259" key="1">
    <source>
        <dbReference type="Pfam" id="PF01636"/>
    </source>
</evidence>
<dbReference type="InterPro" id="IPR011009">
    <property type="entry name" value="Kinase-like_dom_sf"/>
</dbReference>
<dbReference type="Gene3D" id="3.90.1200.10">
    <property type="match status" value="1"/>
</dbReference>
<keyword evidence="2" id="KW-0808">Transferase</keyword>
<dbReference type="InterPro" id="IPR002575">
    <property type="entry name" value="Aminoglycoside_PTrfase"/>
</dbReference>
<name>R8BGF3_PHAM7</name>
<dbReference type="PANTHER" id="PTHR47829:SF1">
    <property type="entry name" value="HAD FAMILY PHOSPHATASE"/>
    <property type="match status" value="1"/>
</dbReference>
<feature type="domain" description="Aminoglycoside phosphotransferase" evidence="1">
    <location>
        <begin position="40"/>
        <end position="239"/>
    </location>
</feature>
<dbReference type="InterPro" id="IPR041726">
    <property type="entry name" value="ACAD10_11_N"/>
</dbReference>
<dbReference type="AlphaFoldDB" id="R8BGF3"/>
<sequence>MESRTATKTGGRHDLDDEALGNYLIRSGTMPGLKLPLVTTKIGYGQSNPTYFVDDAAGTRFILRKKPQGNAISPVAHQIDREFRVLKALGSVAGFPVPGAYTLCMDNSVIGSHFYTMEFVKGRIITDVDMKELSPADRRKAWFSAVETLAWLHSLDPDAIGLEGYGKKHGFYARHCNTWSRIEAQQAAVKNPDSGQALGRAHENYDEVMDYIRANLPGERSAIVHGDFKFDNLVREPGGIYVPIPNQHAPDFASYRAQGHSHH</sequence>
<dbReference type="PANTHER" id="PTHR47829">
    <property type="entry name" value="HYDROLASE, PUTATIVE (AFU_ORTHOLOGUE AFUA_1G12880)-RELATED"/>
    <property type="match status" value="1"/>
</dbReference>
<protein>
    <submittedName>
        <fullName evidence="2">Putative phosphotransferase enzyme family domain protein</fullName>
    </submittedName>
</protein>
<dbReference type="SUPFAM" id="SSF56112">
    <property type="entry name" value="Protein kinase-like (PK-like)"/>
    <property type="match status" value="1"/>
</dbReference>
<dbReference type="Gene3D" id="3.30.200.20">
    <property type="entry name" value="Phosphorylase Kinase, domain 1"/>
    <property type="match status" value="1"/>
</dbReference>
<gene>
    <name evidence="2" type="ORF">UCRPA7_6075</name>
</gene>
<dbReference type="GeneID" id="19326695"/>
<dbReference type="Pfam" id="PF01636">
    <property type="entry name" value="APH"/>
    <property type="match status" value="1"/>
</dbReference>
<dbReference type="KEGG" id="tmn:UCRPA7_6075"/>
<dbReference type="RefSeq" id="XP_007916808.1">
    <property type="nucleotide sequence ID" value="XM_007918617.1"/>
</dbReference>
<dbReference type="Proteomes" id="UP000014074">
    <property type="component" value="Unassembled WGS sequence"/>
</dbReference>
<organism evidence="2 3">
    <name type="scientific">Phaeoacremonium minimum (strain UCR-PA7)</name>
    <name type="common">Esca disease fungus</name>
    <name type="synonym">Togninia minima</name>
    <dbReference type="NCBI Taxonomy" id="1286976"/>
    <lineage>
        <taxon>Eukaryota</taxon>
        <taxon>Fungi</taxon>
        <taxon>Dikarya</taxon>
        <taxon>Ascomycota</taxon>
        <taxon>Pezizomycotina</taxon>
        <taxon>Sordariomycetes</taxon>
        <taxon>Sordariomycetidae</taxon>
        <taxon>Togniniales</taxon>
        <taxon>Togniniaceae</taxon>
        <taxon>Phaeoacremonium</taxon>
    </lineage>
</organism>
<accession>R8BGF3</accession>
<dbReference type="InterPro" id="IPR052898">
    <property type="entry name" value="ACAD10-like"/>
</dbReference>
<proteinExistence type="predicted"/>